<dbReference type="SUPFAM" id="SSF56112">
    <property type="entry name" value="Protein kinase-like (PK-like)"/>
    <property type="match status" value="1"/>
</dbReference>
<evidence type="ECO:0000256" key="3">
    <source>
        <dbReference type="ARBA" id="ARBA00023170"/>
    </source>
</evidence>
<evidence type="ECO:0000259" key="5">
    <source>
        <dbReference type="SMART" id="SM00219"/>
    </source>
</evidence>
<keyword evidence="4" id="KW-0472">Membrane</keyword>
<proteinExistence type="predicted"/>
<gene>
    <name evidence="6" type="ORF">GSONMT00042951001</name>
</gene>
<keyword evidence="2" id="KW-0067">ATP-binding</keyword>
<protein>
    <recommendedName>
        <fullName evidence="5">Tyrosine-protein kinase catalytic domain-containing protein</fullName>
    </recommendedName>
</protein>
<accession>A0A060YU76</accession>
<evidence type="ECO:0000256" key="2">
    <source>
        <dbReference type="ARBA" id="ARBA00022840"/>
    </source>
</evidence>
<feature type="transmembrane region" description="Helical" evidence="4">
    <location>
        <begin position="45"/>
        <end position="78"/>
    </location>
</feature>
<dbReference type="SMART" id="SM00219">
    <property type="entry name" value="TyrKc"/>
    <property type="match status" value="1"/>
</dbReference>
<keyword evidence="3" id="KW-0675">Receptor</keyword>
<dbReference type="InterPro" id="IPR020635">
    <property type="entry name" value="Tyr_kinase_cat_dom"/>
</dbReference>
<dbReference type="EMBL" id="FR920253">
    <property type="protein sequence ID" value="CDQ95226.1"/>
    <property type="molecule type" value="Genomic_DNA"/>
</dbReference>
<dbReference type="PANTHER" id="PTHR24416">
    <property type="entry name" value="TYROSINE-PROTEIN KINASE RECEPTOR"/>
    <property type="match status" value="1"/>
</dbReference>
<dbReference type="Pfam" id="PF07714">
    <property type="entry name" value="PK_Tyr_Ser-Thr"/>
    <property type="match status" value="1"/>
</dbReference>
<evidence type="ECO:0000313" key="7">
    <source>
        <dbReference type="Proteomes" id="UP000193380"/>
    </source>
</evidence>
<reference evidence="6" key="2">
    <citation type="submission" date="2014-03" db="EMBL/GenBank/DDBJ databases">
        <authorList>
            <person name="Genoscope - CEA"/>
        </authorList>
    </citation>
    <scope>NUCLEOTIDE SEQUENCE</scope>
</reference>
<dbReference type="Gene3D" id="1.10.510.10">
    <property type="entry name" value="Transferase(Phosphotransferase) domain 1"/>
    <property type="match status" value="1"/>
</dbReference>
<evidence type="ECO:0000256" key="1">
    <source>
        <dbReference type="ARBA" id="ARBA00022741"/>
    </source>
</evidence>
<dbReference type="AlphaFoldDB" id="A0A060YU76"/>
<sequence length="153" mass="16663">MLSLLKINMTSTLVHQALSSQSSGLLLKSSTSASTAASRTSGPSVGGYCVCLCVCLCVSLCVSVCVAVCVCVLGVLMWEVFTEGKMPFEHNPNHEVVMRVSQGHRLYRPRMATPNIYDIMQLCWHERAEERPSFSQISILISAALEEDSFSSA</sequence>
<reference evidence="6" key="1">
    <citation type="journal article" date="2014" name="Nat. Commun.">
        <title>The rainbow trout genome provides novel insights into evolution after whole-genome duplication in vertebrates.</title>
        <authorList>
            <person name="Berthelot C."/>
            <person name="Brunet F."/>
            <person name="Chalopin D."/>
            <person name="Juanchich A."/>
            <person name="Bernard M."/>
            <person name="Noel B."/>
            <person name="Bento P."/>
            <person name="Da Silva C."/>
            <person name="Labadie K."/>
            <person name="Alberti A."/>
            <person name="Aury J.M."/>
            <person name="Louis A."/>
            <person name="Dehais P."/>
            <person name="Bardou P."/>
            <person name="Montfort J."/>
            <person name="Klopp C."/>
            <person name="Cabau C."/>
            <person name="Gaspin C."/>
            <person name="Thorgaard G.H."/>
            <person name="Boussaha M."/>
            <person name="Quillet E."/>
            <person name="Guyomard R."/>
            <person name="Galiana D."/>
            <person name="Bobe J."/>
            <person name="Volff J.N."/>
            <person name="Genet C."/>
            <person name="Wincker P."/>
            <person name="Jaillon O."/>
            <person name="Roest Crollius H."/>
            <person name="Guiguen Y."/>
        </authorList>
    </citation>
    <scope>NUCLEOTIDE SEQUENCE [LARGE SCALE GENOMIC DNA]</scope>
</reference>
<evidence type="ECO:0000256" key="4">
    <source>
        <dbReference type="SAM" id="Phobius"/>
    </source>
</evidence>
<dbReference type="GO" id="GO:0005886">
    <property type="term" value="C:plasma membrane"/>
    <property type="evidence" value="ECO:0007669"/>
    <property type="project" value="TreeGrafter"/>
</dbReference>
<organism evidence="6 7">
    <name type="scientific">Oncorhynchus mykiss</name>
    <name type="common">Rainbow trout</name>
    <name type="synonym">Salmo gairdneri</name>
    <dbReference type="NCBI Taxonomy" id="8022"/>
    <lineage>
        <taxon>Eukaryota</taxon>
        <taxon>Metazoa</taxon>
        <taxon>Chordata</taxon>
        <taxon>Craniata</taxon>
        <taxon>Vertebrata</taxon>
        <taxon>Euteleostomi</taxon>
        <taxon>Actinopterygii</taxon>
        <taxon>Neopterygii</taxon>
        <taxon>Teleostei</taxon>
        <taxon>Protacanthopterygii</taxon>
        <taxon>Salmoniformes</taxon>
        <taxon>Salmonidae</taxon>
        <taxon>Salmoninae</taxon>
        <taxon>Oncorhynchus</taxon>
    </lineage>
</organism>
<dbReference type="GO" id="GO:0007169">
    <property type="term" value="P:cell surface receptor protein tyrosine kinase signaling pathway"/>
    <property type="evidence" value="ECO:0007669"/>
    <property type="project" value="TreeGrafter"/>
</dbReference>
<dbReference type="GO" id="GO:0004714">
    <property type="term" value="F:transmembrane receptor protein tyrosine kinase activity"/>
    <property type="evidence" value="ECO:0007669"/>
    <property type="project" value="TreeGrafter"/>
</dbReference>
<feature type="domain" description="Tyrosine-protein kinase catalytic" evidence="5">
    <location>
        <begin position="2"/>
        <end position="141"/>
    </location>
</feature>
<dbReference type="InterPro" id="IPR050122">
    <property type="entry name" value="RTK"/>
</dbReference>
<keyword evidence="1" id="KW-0547">Nucleotide-binding</keyword>
<dbReference type="Proteomes" id="UP000193380">
    <property type="component" value="Unassembled WGS sequence"/>
</dbReference>
<keyword evidence="4" id="KW-1133">Transmembrane helix</keyword>
<name>A0A060YU76_ONCMY</name>
<evidence type="ECO:0000313" key="6">
    <source>
        <dbReference type="EMBL" id="CDQ95226.1"/>
    </source>
</evidence>
<dbReference type="GO" id="GO:0043235">
    <property type="term" value="C:receptor complex"/>
    <property type="evidence" value="ECO:0007669"/>
    <property type="project" value="TreeGrafter"/>
</dbReference>
<dbReference type="InterPro" id="IPR001245">
    <property type="entry name" value="Ser-Thr/Tyr_kinase_cat_dom"/>
</dbReference>
<keyword evidence="4" id="KW-0812">Transmembrane</keyword>
<dbReference type="PaxDb" id="8022-A0A060YU76"/>
<dbReference type="InterPro" id="IPR011009">
    <property type="entry name" value="Kinase-like_dom_sf"/>
</dbReference>
<dbReference type="PANTHER" id="PTHR24416:SF623">
    <property type="entry name" value="PROTEIN KINASE DOMAIN-CONTAINING PROTEIN"/>
    <property type="match status" value="1"/>
</dbReference>
<dbReference type="GO" id="GO:0005524">
    <property type="term" value="F:ATP binding"/>
    <property type="evidence" value="ECO:0007669"/>
    <property type="project" value="UniProtKB-KW"/>
</dbReference>
<dbReference type="STRING" id="8022.A0A060YU76"/>